<comment type="similarity">
    <text evidence="1 2">Belongs to the peptidase A24 family.</text>
</comment>
<accession>A0A2N3PMF5</accession>
<evidence type="ECO:0000313" key="6">
    <source>
        <dbReference type="Proteomes" id="UP000233293"/>
    </source>
</evidence>
<dbReference type="Gene3D" id="1.20.120.1220">
    <property type="match status" value="1"/>
</dbReference>
<keyword evidence="3" id="KW-1133">Transmembrane helix</keyword>
<dbReference type="InterPro" id="IPR014032">
    <property type="entry name" value="Peptidase_A24A_bac"/>
</dbReference>
<dbReference type="AlphaFoldDB" id="A0A2N3PMF5"/>
<feature type="transmembrane region" description="Helical" evidence="3">
    <location>
        <begin position="6"/>
        <end position="25"/>
    </location>
</feature>
<evidence type="ECO:0000256" key="2">
    <source>
        <dbReference type="RuleBase" id="RU003793"/>
    </source>
</evidence>
<evidence type="ECO:0000256" key="3">
    <source>
        <dbReference type="SAM" id="Phobius"/>
    </source>
</evidence>
<dbReference type="InterPro" id="IPR050882">
    <property type="entry name" value="Prepilin_peptidase/N-MTase"/>
</dbReference>
<dbReference type="Proteomes" id="UP000233293">
    <property type="component" value="Unassembled WGS sequence"/>
</dbReference>
<feature type="transmembrane region" description="Helical" evidence="3">
    <location>
        <begin position="80"/>
        <end position="103"/>
    </location>
</feature>
<evidence type="ECO:0000259" key="4">
    <source>
        <dbReference type="Pfam" id="PF01478"/>
    </source>
</evidence>
<sequence>MMIGDFWTAMVIGALLLGSAGALVVRHLSGGKKSFWLPPAAIGGQLGLTLWSASVAPLPWVPESLLLAWGLLTLALTDWIALRLPDALTLPLVASGLLLAGLADAPAHGIGALAGYGGLSALAFGYRMWRGRDGIGGGDVKLAAVAGAWVGWQALPSVILLGAVIALSGVAVLRLTRPISGAGPVPFGPSLCLAIWIVWLHGPLPVSPS</sequence>
<organism evidence="5 6">
    <name type="scientific">Telmatospirillum siberiense</name>
    <dbReference type="NCBI Taxonomy" id="382514"/>
    <lineage>
        <taxon>Bacteria</taxon>
        <taxon>Pseudomonadati</taxon>
        <taxon>Pseudomonadota</taxon>
        <taxon>Alphaproteobacteria</taxon>
        <taxon>Rhodospirillales</taxon>
        <taxon>Rhodospirillaceae</taxon>
        <taxon>Telmatospirillum</taxon>
    </lineage>
</organism>
<keyword evidence="3" id="KW-0812">Transmembrane</keyword>
<keyword evidence="3" id="KW-0472">Membrane</keyword>
<dbReference type="EMBL" id="PIUM01000051">
    <property type="protein sequence ID" value="PKU21574.1"/>
    <property type="molecule type" value="Genomic_DNA"/>
</dbReference>
<feature type="transmembrane region" description="Helical" evidence="3">
    <location>
        <begin position="37"/>
        <end position="60"/>
    </location>
</feature>
<dbReference type="PANTHER" id="PTHR30487:SF0">
    <property type="entry name" value="PREPILIN LEADER PEPTIDASE_N-METHYLTRANSFERASE-RELATED"/>
    <property type="match status" value="1"/>
</dbReference>
<dbReference type="RefSeq" id="WP_101253586.1">
    <property type="nucleotide sequence ID" value="NZ_PIUM01000051.1"/>
</dbReference>
<dbReference type="PRINTS" id="PR00864">
    <property type="entry name" value="PREPILNPTASE"/>
</dbReference>
<dbReference type="InterPro" id="IPR000045">
    <property type="entry name" value="Prepilin_IV_endopep_pep"/>
</dbReference>
<protein>
    <recommendedName>
        <fullName evidence="4">Prepilin type IV endopeptidase peptidase domain-containing protein</fullName>
    </recommendedName>
</protein>
<proteinExistence type="inferred from homology"/>
<comment type="caution">
    <text evidence="5">The sequence shown here is derived from an EMBL/GenBank/DDBJ whole genome shotgun (WGS) entry which is preliminary data.</text>
</comment>
<name>A0A2N3PMF5_9PROT</name>
<evidence type="ECO:0000313" key="5">
    <source>
        <dbReference type="EMBL" id="PKU21574.1"/>
    </source>
</evidence>
<feature type="transmembrane region" description="Helical" evidence="3">
    <location>
        <begin position="110"/>
        <end position="129"/>
    </location>
</feature>
<feature type="domain" description="Prepilin type IV endopeptidase peptidase" evidence="4">
    <location>
        <begin position="65"/>
        <end position="167"/>
    </location>
</feature>
<reference evidence="6" key="1">
    <citation type="submission" date="2017-12" db="EMBL/GenBank/DDBJ databases">
        <title>Draft genome sequence of Telmatospirillum siberiense 26-4b1T, an acidotolerant peatland alphaproteobacterium potentially involved in sulfur cycling.</title>
        <authorList>
            <person name="Hausmann B."/>
            <person name="Pjevac P."/>
            <person name="Schreck K."/>
            <person name="Herbold C.W."/>
            <person name="Daims H."/>
            <person name="Wagner M."/>
            <person name="Pester M."/>
            <person name="Loy A."/>
        </authorList>
    </citation>
    <scope>NUCLEOTIDE SEQUENCE [LARGE SCALE GENOMIC DNA]</scope>
    <source>
        <strain evidence="6">26-4b1</strain>
    </source>
</reference>
<feature type="transmembrane region" description="Helical" evidence="3">
    <location>
        <begin position="149"/>
        <end position="173"/>
    </location>
</feature>
<dbReference type="PANTHER" id="PTHR30487">
    <property type="entry name" value="TYPE 4 PREPILIN-LIKE PROTEINS LEADER PEPTIDE-PROCESSING ENZYME"/>
    <property type="match status" value="1"/>
</dbReference>
<dbReference type="GO" id="GO:0005886">
    <property type="term" value="C:plasma membrane"/>
    <property type="evidence" value="ECO:0007669"/>
    <property type="project" value="TreeGrafter"/>
</dbReference>
<keyword evidence="6" id="KW-1185">Reference proteome</keyword>
<feature type="transmembrane region" description="Helical" evidence="3">
    <location>
        <begin position="185"/>
        <end position="202"/>
    </location>
</feature>
<evidence type="ECO:0000256" key="1">
    <source>
        <dbReference type="ARBA" id="ARBA00005801"/>
    </source>
</evidence>
<dbReference type="Pfam" id="PF01478">
    <property type="entry name" value="Peptidase_A24"/>
    <property type="match status" value="1"/>
</dbReference>
<dbReference type="OrthoDB" id="9789291at2"/>
<gene>
    <name evidence="5" type="ORF">CWS72_26035</name>
</gene>
<dbReference type="GO" id="GO:0004190">
    <property type="term" value="F:aspartic-type endopeptidase activity"/>
    <property type="evidence" value="ECO:0007669"/>
    <property type="project" value="InterPro"/>
</dbReference>
<dbReference type="GO" id="GO:0006465">
    <property type="term" value="P:signal peptide processing"/>
    <property type="evidence" value="ECO:0007669"/>
    <property type="project" value="TreeGrafter"/>
</dbReference>